<protein>
    <submittedName>
        <fullName evidence="6">LacI family transcriptional regulator</fullName>
    </submittedName>
</protein>
<dbReference type="SMART" id="SM00354">
    <property type="entry name" value="HTH_LACI"/>
    <property type="match status" value="1"/>
</dbReference>
<dbReference type="Gene3D" id="3.40.50.2300">
    <property type="match status" value="2"/>
</dbReference>
<dbReference type="GO" id="GO:0003700">
    <property type="term" value="F:DNA-binding transcription factor activity"/>
    <property type="evidence" value="ECO:0007669"/>
    <property type="project" value="TreeGrafter"/>
</dbReference>
<evidence type="ECO:0000256" key="2">
    <source>
        <dbReference type="ARBA" id="ARBA00023125"/>
    </source>
</evidence>
<dbReference type="Gene3D" id="1.10.260.40">
    <property type="entry name" value="lambda repressor-like DNA-binding domains"/>
    <property type="match status" value="1"/>
</dbReference>
<dbReference type="InterPro" id="IPR000843">
    <property type="entry name" value="HTH_LacI"/>
</dbReference>
<dbReference type="GO" id="GO:0000976">
    <property type="term" value="F:transcription cis-regulatory region binding"/>
    <property type="evidence" value="ECO:0007669"/>
    <property type="project" value="TreeGrafter"/>
</dbReference>
<keyword evidence="3" id="KW-0804">Transcription</keyword>
<keyword evidence="1" id="KW-0805">Transcription regulation</keyword>
<dbReference type="Pfam" id="PF00356">
    <property type="entry name" value="LacI"/>
    <property type="match status" value="1"/>
</dbReference>
<dbReference type="Pfam" id="PF00532">
    <property type="entry name" value="Peripla_BP_1"/>
    <property type="match status" value="1"/>
</dbReference>
<dbReference type="SUPFAM" id="SSF53822">
    <property type="entry name" value="Periplasmic binding protein-like I"/>
    <property type="match status" value="1"/>
</dbReference>
<dbReference type="CDD" id="cd01392">
    <property type="entry name" value="HTH_LacI"/>
    <property type="match status" value="1"/>
</dbReference>
<dbReference type="PANTHER" id="PTHR30146">
    <property type="entry name" value="LACI-RELATED TRANSCRIPTIONAL REPRESSOR"/>
    <property type="match status" value="1"/>
</dbReference>
<evidence type="ECO:0000259" key="5">
    <source>
        <dbReference type="PROSITE" id="PS50932"/>
    </source>
</evidence>
<sequence length="369" mass="40434">MRKSTMRDVSRATGLSMFTVSRALAGADGVSEESRDQVLKAARELGYIPNRAAQELRRASRDTVAVITASTSNSYYLEMMAGIQQALRPSNWTVVVGDVAIDGVYDPGLEDRMVKRLIESRAAGVISTLTLKPENTRLLSAWDIPVVFVDSAPPADAPDFPSVTTDNYSASLLVGAHLASRRFTDWLLLIYPPKWSTRFDRERGLVDSAKDHGATLTVVESENDAESGYRTLADHLDRTGRLPDVLIAGNNPLLLGVMKLAKDRRIVIPDHVALVGYDEFAWSELVDPPLTLLNERSEEIGSKAALTLMEIIEAQAEAERTGGSKAPVYLPRYQQQVAANLVIRRSCGSDGTRNATGREDMMQLSDPMT</sequence>
<reference evidence="6 7" key="1">
    <citation type="submission" date="2020-08" db="EMBL/GenBank/DDBJ databases">
        <title>Genomic Encyclopedia of Type Strains, Phase IV (KMG-IV): sequencing the most valuable type-strain genomes for metagenomic binning, comparative biology and taxonomic classification.</title>
        <authorList>
            <person name="Goeker M."/>
        </authorList>
    </citation>
    <scope>NUCLEOTIDE SEQUENCE [LARGE SCALE GENOMIC DNA]</scope>
    <source>
        <strain evidence="6 7">DSM 25966</strain>
    </source>
</reference>
<organism evidence="6 7">
    <name type="scientific">Kaistia hirudinis</name>
    <dbReference type="NCBI Taxonomy" id="1293440"/>
    <lineage>
        <taxon>Bacteria</taxon>
        <taxon>Pseudomonadati</taxon>
        <taxon>Pseudomonadota</taxon>
        <taxon>Alphaproteobacteria</taxon>
        <taxon>Hyphomicrobiales</taxon>
        <taxon>Kaistiaceae</taxon>
        <taxon>Kaistia</taxon>
    </lineage>
</organism>
<evidence type="ECO:0000313" key="6">
    <source>
        <dbReference type="EMBL" id="MBB3932100.1"/>
    </source>
</evidence>
<keyword evidence="7" id="KW-1185">Reference proteome</keyword>
<comment type="caution">
    <text evidence="6">The sequence shown here is derived from an EMBL/GenBank/DDBJ whole genome shotgun (WGS) entry which is preliminary data.</text>
</comment>
<feature type="domain" description="HTH lacI-type" evidence="5">
    <location>
        <begin position="4"/>
        <end position="58"/>
    </location>
</feature>
<evidence type="ECO:0000256" key="4">
    <source>
        <dbReference type="SAM" id="MobiDB-lite"/>
    </source>
</evidence>
<feature type="region of interest" description="Disordered" evidence="4">
    <location>
        <begin position="349"/>
        <end position="369"/>
    </location>
</feature>
<evidence type="ECO:0000313" key="7">
    <source>
        <dbReference type="Proteomes" id="UP000553963"/>
    </source>
</evidence>
<dbReference type="Proteomes" id="UP000553963">
    <property type="component" value="Unassembled WGS sequence"/>
</dbReference>
<dbReference type="RefSeq" id="WP_183399768.1">
    <property type="nucleotide sequence ID" value="NZ_JACIDS010000004.1"/>
</dbReference>
<dbReference type="EMBL" id="JACIDS010000004">
    <property type="protein sequence ID" value="MBB3932100.1"/>
    <property type="molecule type" value="Genomic_DNA"/>
</dbReference>
<name>A0A840AP25_9HYPH</name>
<dbReference type="AlphaFoldDB" id="A0A840AP25"/>
<dbReference type="InterPro" id="IPR028082">
    <property type="entry name" value="Peripla_BP_I"/>
</dbReference>
<dbReference type="InterPro" id="IPR001761">
    <property type="entry name" value="Peripla_BP/Lac1_sug-bd_dom"/>
</dbReference>
<evidence type="ECO:0000256" key="3">
    <source>
        <dbReference type="ARBA" id="ARBA00023163"/>
    </source>
</evidence>
<dbReference type="InterPro" id="IPR010982">
    <property type="entry name" value="Lambda_DNA-bd_dom_sf"/>
</dbReference>
<gene>
    <name evidence="6" type="ORF">GGR25_003158</name>
</gene>
<dbReference type="PROSITE" id="PS50932">
    <property type="entry name" value="HTH_LACI_2"/>
    <property type="match status" value="1"/>
</dbReference>
<keyword evidence="2" id="KW-0238">DNA-binding</keyword>
<dbReference type="PANTHER" id="PTHR30146:SF109">
    <property type="entry name" value="HTH-TYPE TRANSCRIPTIONAL REGULATOR GALS"/>
    <property type="match status" value="1"/>
</dbReference>
<accession>A0A840AP25</accession>
<evidence type="ECO:0000256" key="1">
    <source>
        <dbReference type="ARBA" id="ARBA00023015"/>
    </source>
</evidence>
<proteinExistence type="predicted"/>
<dbReference type="SUPFAM" id="SSF47413">
    <property type="entry name" value="lambda repressor-like DNA-binding domains"/>
    <property type="match status" value="1"/>
</dbReference>
<dbReference type="CDD" id="cd06267">
    <property type="entry name" value="PBP1_LacI_sugar_binding-like"/>
    <property type="match status" value="1"/>
</dbReference>